<dbReference type="RefSeq" id="WP_124771120.1">
    <property type="nucleotide sequence ID" value="NZ_JBEZFR010000015.1"/>
</dbReference>
<sequence>MAHQLGSRSRRQPAPAHVVWRSLRDPYEAGSRPWLELRDDEVAARVVAGYAPILLVWSSLWPHRPLDRIRFDLTAGLPGGDCTLRWTLTTDGELPSESTLGHLRHRLNYLVNHRLRRSYGQ</sequence>
<evidence type="ECO:0000313" key="1">
    <source>
        <dbReference type="EMBL" id="RQX07008.1"/>
    </source>
</evidence>
<protein>
    <recommendedName>
        <fullName evidence="3">SRPBCC family protein</fullName>
    </recommendedName>
</protein>
<gene>
    <name evidence="1" type="ORF">DLJ59_03845</name>
</gene>
<evidence type="ECO:0000313" key="2">
    <source>
        <dbReference type="Proteomes" id="UP000282312"/>
    </source>
</evidence>
<reference evidence="1 2" key="1">
    <citation type="submission" date="2018-05" db="EMBL/GenBank/DDBJ databases">
        <title>Micromonospora from Atacama Desert.</title>
        <authorList>
            <person name="Carro L."/>
            <person name="Goodfellow M."/>
            <person name="Klenk H.-P."/>
        </authorList>
    </citation>
    <scope>NUCLEOTIDE SEQUENCE [LARGE SCALE GENOMIC DNA]</scope>
    <source>
        <strain evidence="1 2">LB39</strain>
    </source>
</reference>
<dbReference type="OrthoDB" id="3623843at2"/>
<accession>A0A3N9X1S3</accession>
<keyword evidence="2" id="KW-1185">Reference proteome</keyword>
<dbReference type="EMBL" id="QGSZ01000127">
    <property type="protein sequence ID" value="RQX07008.1"/>
    <property type="molecule type" value="Genomic_DNA"/>
</dbReference>
<proteinExistence type="predicted"/>
<comment type="caution">
    <text evidence="1">The sequence shown here is derived from an EMBL/GenBank/DDBJ whole genome shotgun (WGS) entry which is preliminary data.</text>
</comment>
<dbReference type="Proteomes" id="UP000282312">
    <property type="component" value="Unassembled WGS sequence"/>
</dbReference>
<evidence type="ECO:0008006" key="3">
    <source>
        <dbReference type="Google" id="ProtNLM"/>
    </source>
</evidence>
<dbReference type="AlphaFoldDB" id="A0A3N9X1S3"/>
<name>A0A3N9X1S3_9ACTN</name>
<organism evidence="1 2">
    <name type="scientific">Micromonospora inaquosa</name>
    <dbReference type="NCBI Taxonomy" id="2203716"/>
    <lineage>
        <taxon>Bacteria</taxon>
        <taxon>Bacillati</taxon>
        <taxon>Actinomycetota</taxon>
        <taxon>Actinomycetes</taxon>
        <taxon>Micromonosporales</taxon>
        <taxon>Micromonosporaceae</taxon>
        <taxon>Micromonospora</taxon>
    </lineage>
</organism>